<dbReference type="KEGG" id="mro:MROS_0530"/>
<dbReference type="PANTHER" id="PTHR12815:SF18">
    <property type="entry name" value="SORTING AND ASSEMBLY MACHINERY COMPONENT 50 HOMOLOG"/>
    <property type="match status" value="1"/>
</dbReference>
<evidence type="ECO:0000256" key="4">
    <source>
        <dbReference type="ARBA" id="ARBA00023136"/>
    </source>
</evidence>
<protein>
    <submittedName>
        <fullName evidence="7">Outer membrane protein</fullName>
    </submittedName>
</protein>
<evidence type="ECO:0000313" key="7">
    <source>
        <dbReference type="EMBL" id="AFN73773.1"/>
    </source>
</evidence>
<dbReference type="PROSITE" id="PS51779">
    <property type="entry name" value="POTRA"/>
    <property type="match status" value="1"/>
</dbReference>
<dbReference type="AlphaFoldDB" id="I6ZXI7"/>
<dbReference type="Pfam" id="PF07244">
    <property type="entry name" value="POTRA"/>
    <property type="match status" value="1"/>
</dbReference>
<gene>
    <name evidence="7" type="ordered locus">MROS_0530</name>
</gene>
<evidence type="ECO:0000313" key="8">
    <source>
        <dbReference type="Proteomes" id="UP000009011"/>
    </source>
</evidence>
<dbReference type="InterPro" id="IPR010827">
    <property type="entry name" value="BamA/TamA_POTRA"/>
</dbReference>
<name>I6ZXI7_MELRP</name>
<dbReference type="EMBL" id="CP003557">
    <property type="protein sequence ID" value="AFN73773.1"/>
    <property type="molecule type" value="Genomic_DNA"/>
</dbReference>
<evidence type="ECO:0000259" key="6">
    <source>
        <dbReference type="PROSITE" id="PS51779"/>
    </source>
</evidence>
<dbReference type="HOGENOM" id="CLU_031706_0_0_10"/>
<evidence type="ECO:0000256" key="5">
    <source>
        <dbReference type="SAM" id="SignalP"/>
    </source>
</evidence>
<dbReference type="OrthoDB" id="9811416at2"/>
<keyword evidence="4" id="KW-0472">Membrane</keyword>
<keyword evidence="5" id="KW-0732">Signal</keyword>
<feature type="chain" id="PRO_5003707170" evidence="5">
    <location>
        <begin position="21"/>
        <end position="565"/>
    </location>
</feature>
<evidence type="ECO:0000256" key="3">
    <source>
        <dbReference type="ARBA" id="ARBA00022692"/>
    </source>
</evidence>
<sequence>MIRRNIKFIFFLLLFLRVNAVSQSESNFVFTGNKIFDSKTLLRNLETRIKKADDDSIISSIKKFYSYYGYYHTDVKIRESGGNQFQIEIDEGKPTFINNIIADGLNEDSTFVKEILSKLDNEIFSAQQFEENVNFLLDYYEELGYPFAAIRIASVYFFDKEDKHLADIYLKIEKGLKAKIDRMEIEGNDKTKEMVIIRSAGISTGEIYSREKINKIPSRLMKLRFFESVREPEFFIDNKNEGVLRIKVKEKQTNQFDGIIGYVPGRESEKGYLTGLVNIGLGNIFGTGRNLSFRWQSENRNSQELEIKYLEPWLFGFPLNLRTGLFQRIQDTTYVQRNLSGELIFMASEDVTGSVSIAHRSTIPTERSVKGFTVYNSTSLITGVNLSIDTRNNIYSPTSGIIFANTYKLNSKKINGPAEYLPANRSFSLQQFEVDFGYFLEVFRLQVLALAFHAREIRGDNIEISDMYLLGGANSLRGYIENQFAGKRILWSNIEYRYLLTNKTHAFLFFDAGYFKRDELSDYKIGYGLGINFETAFGIMSVSFALGKGDSFGEGKIHFGIVNEF</sequence>
<dbReference type="Pfam" id="PF01103">
    <property type="entry name" value="Omp85"/>
    <property type="match status" value="1"/>
</dbReference>
<evidence type="ECO:0000256" key="2">
    <source>
        <dbReference type="ARBA" id="ARBA00022452"/>
    </source>
</evidence>
<evidence type="ECO:0000256" key="1">
    <source>
        <dbReference type="ARBA" id="ARBA00004370"/>
    </source>
</evidence>
<dbReference type="STRING" id="1191523.MROS_0530"/>
<feature type="signal peptide" evidence="5">
    <location>
        <begin position="1"/>
        <end position="20"/>
    </location>
</feature>
<feature type="domain" description="POTRA" evidence="6">
    <location>
        <begin position="178"/>
        <end position="251"/>
    </location>
</feature>
<dbReference type="RefSeq" id="WP_014855210.1">
    <property type="nucleotide sequence ID" value="NC_018178.1"/>
</dbReference>
<dbReference type="Gene3D" id="3.10.20.310">
    <property type="entry name" value="membrane protein fhac"/>
    <property type="match status" value="1"/>
</dbReference>
<accession>I6ZXI7</accession>
<dbReference type="PATRIC" id="fig|1191523.3.peg.552"/>
<dbReference type="Gene3D" id="2.40.160.50">
    <property type="entry name" value="membrane protein fhac: a member of the omp85/tpsb transporter family"/>
    <property type="match status" value="1"/>
</dbReference>
<keyword evidence="2" id="KW-1134">Transmembrane beta strand</keyword>
<dbReference type="InterPro" id="IPR034746">
    <property type="entry name" value="POTRA"/>
</dbReference>
<dbReference type="InterPro" id="IPR000184">
    <property type="entry name" value="Bac_surfAg_D15"/>
</dbReference>
<dbReference type="Proteomes" id="UP000009011">
    <property type="component" value="Chromosome"/>
</dbReference>
<reference evidence="7 8" key="1">
    <citation type="journal article" date="2013" name="PLoS ONE">
        <title>Genomic analysis of Melioribacter roseus, facultatively anaerobic organotrophic bacterium representing a novel deep lineage within Bacteriodetes/Chlorobi group.</title>
        <authorList>
            <person name="Kadnikov V.V."/>
            <person name="Mardanov A.V."/>
            <person name="Podosokorskaya O.A."/>
            <person name="Gavrilov S.N."/>
            <person name="Kublanov I.V."/>
            <person name="Beletsky A.V."/>
            <person name="Bonch-Osmolovskaya E.A."/>
            <person name="Ravin N.V."/>
        </authorList>
    </citation>
    <scope>NUCLEOTIDE SEQUENCE [LARGE SCALE GENOMIC DNA]</scope>
    <source>
        <strain evidence="8">JCM 17771 / P3M-2</strain>
    </source>
</reference>
<dbReference type="InterPro" id="IPR039910">
    <property type="entry name" value="D15-like"/>
</dbReference>
<dbReference type="eggNOG" id="COG4775">
    <property type="taxonomic scope" value="Bacteria"/>
</dbReference>
<keyword evidence="3" id="KW-0812">Transmembrane</keyword>
<keyword evidence="8" id="KW-1185">Reference proteome</keyword>
<comment type="subcellular location">
    <subcellularLocation>
        <location evidence="1">Membrane</location>
    </subcellularLocation>
</comment>
<proteinExistence type="predicted"/>
<dbReference type="GO" id="GO:0019867">
    <property type="term" value="C:outer membrane"/>
    <property type="evidence" value="ECO:0007669"/>
    <property type="project" value="InterPro"/>
</dbReference>
<dbReference type="PANTHER" id="PTHR12815">
    <property type="entry name" value="SORTING AND ASSEMBLY MACHINERY SAMM50 PROTEIN FAMILY MEMBER"/>
    <property type="match status" value="1"/>
</dbReference>
<organism evidence="7 8">
    <name type="scientific">Melioribacter roseus (strain DSM 23840 / JCM 17771 / VKM B-2668 / P3M-2)</name>
    <dbReference type="NCBI Taxonomy" id="1191523"/>
    <lineage>
        <taxon>Bacteria</taxon>
        <taxon>Pseudomonadati</taxon>
        <taxon>Ignavibacteriota</taxon>
        <taxon>Ignavibacteria</taxon>
        <taxon>Ignavibacteriales</taxon>
        <taxon>Melioribacteraceae</taxon>
        <taxon>Melioribacter</taxon>
    </lineage>
</organism>